<evidence type="ECO:0008006" key="3">
    <source>
        <dbReference type="Google" id="ProtNLM"/>
    </source>
</evidence>
<sequence length="278" mass="31930">MDFQTKYSKRHLNGTIYIATRRVLEEKLRSELASGAGELYLSFKAPFAAYDIEQIAQVASELGDIYVIRFKVDFRSESRGYAFLQYIDASLQAKAMEVLKQRFRDINLDINILPSRNCRELVMITAAGTGPTPLKVYQQMLKICSFNSVRVYEYRPHTYMHIFSYVNNEAATLAFRDIRSNILRFGHGAHVSWLRTNQTLANDDFVTDCCQQLDSEMKPESNAGTCNCFTFSRPQVVVVVVFSEECQQFQGNATTCGIMQLNECKPEQEEEQQREQQL</sequence>
<accession>A0AAU9FTF7</accession>
<organism evidence="1 2">
    <name type="scientific">Drosophila madeirensis</name>
    <name type="common">Fruit fly</name>
    <dbReference type="NCBI Taxonomy" id="30013"/>
    <lineage>
        <taxon>Eukaryota</taxon>
        <taxon>Metazoa</taxon>
        <taxon>Ecdysozoa</taxon>
        <taxon>Arthropoda</taxon>
        <taxon>Hexapoda</taxon>
        <taxon>Insecta</taxon>
        <taxon>Pterygota</taxon>
        <taxon>Neoptera</taxon>
        <taxon>Endopterygota</taxon>
        <taxon>Diptera</taxon>
        <taxon>Brachycera</taxon>
        <taxon>Muscomorpha</taxon>
        <taxon>Ephydroidea</taxon>
        <taxon>Drosophilidae</taxon>
        <taxon>Drosophila</taxon>
        <taxon>Sophophora</taxon>
    </lineage>
</organism>
<name>A0AAU9FTF7_DROMD</name>
<evidence type="ECO:0000313" key="1">
    <source>
        <dbReference type="EMBL" id="BFF98922.1"/>
    </source>
</evidence>
<dbReference type="SUPFAM" id="SSF54928">
    <property type="entry name" value="RNA-binding domain, RBD"/>
    <property type="match status" value="1"/>
</dbReference>
<protein>
    <recommendedName>
        <fullName evidence="3">RRM domain-containing protein</fullName>
    </recommendedName>
</protein>
<dbReference type="GO" id="GO:0003676">
    <property type="term" value="F:nucleic acid binding"/>
    <property type="evidence" value="ECO:0007669"/>
    <property type="project" value="InterPro"/>
</dbReference>
<dbReference type="EMBL" id="AP029265">
    <property type="protein sequence ID" value="BFF98922.1"/>
    <property type="molecule type" value="Genomic_DNA"/>
</dbReference>
<dbReference type="Proteomes" id="UP001500889">
    <property type="component" value="Chromosome J"/>
</dbReference>
<gene>
    <name evidence="1" type="ORF">DMAD_06951</name>
</gene>
<dbReference type="InterPro" id="IPR035979">
    <property type="entry name" value="RBD_domain_sf"/>
</dbReference>
<keyword evidence="2" id="KW-1185">Reference proteome</keyword>
<dbReference type="AlphaFoldDB" id="A0AAU9FTF7"/>
<reference evidence="1 2" key="1">
    <citation type="submission" date="2024-02" db="EMBL/GenBank/DDBJ databases">
        <title>A chromosome-level genome assembly of Drosophila madeirensis, a fruit fly species endemic to Madeira island.</title>
        <authorList>
            <person name="Tomihara K."/>
            <person name="Llopart A."/>
            <person name="Yamamoto D."/>
        </authorList>
    </citation>
    <scope>NUCLEOTIDE SEQUENCE [LARGE SCALE GENOMIC DNA]</scope>
    <source>
        <strain evidence="1 2">RF1</strain>
    </source>
</reference>
<proteinExistence type="predicted"/>
<evidence type="ECO:0000313" key="2">
    <source>
        <dbReference type="Proteomes" id="UP001500889"/>
    </source>
</evidence>